<organism evidence="1 2">
    <name type="scientific">Chryseobacterium takakiae</name>
    <dbReference type="NCBI Taxonomy" id="1302685"/>
    <lineage>
        <taxon>Bacteria</taxon>
        <taxon>Pseudomonadati</taxon>
        <taxon>Bacteroidota</taxon>
        <taxon>Flavobacteriia</taxon>
        <taxon>Flavobacteriales</taxon>
        <taxon>Weeksellaceae</taxon>
        <taxon>Chryseobacterium group</taxon>
        <taxon>Chryseobacterium</taxon>
    </lineage>
</organism>
<dbReference type="RefSeq" id="WP_072883716.1">
    <property type="nucleotide sequence ID" value="NZ_FQVO01000003.1"/>
</dbReference>
<accession>A0A1M4V9V4</accession>
<protein>
    <submittedName>
        <fullName evidence="1">Uncharacterized protein</fullName>
    </submittedName>
</protein>
<dbReference type="STRING" id="1302685.SAMN05444408_1034"/>
<name>A0A1M4V9V4_9FLAO</name>
<dbReference type="AlphaFoldDB" id="A0A1M4V9V4"/>
<evidence type="ECO:0000313" key="2">
    <source>
        <dbReference type="Proteomes" id="UP000184236"/>
    </source>
</evidence>
<sequence>MDKNKFYIAGLLFELYHVKTLEEVIFNEKVVDKLMTRKALSDRKAIYKALTWAANNADFEFKSVLQNAPVVGELSFSNSEIYEYLAKFKKFMENEKKLLTE</sequence>
<dbReference type="OrthoDB" id="1259445at2"/>
<proteinExistence type="predicted"/>
<dbReference type="Proteomes" id="UP000184236">
    <property type="component" value="Unassembled WGS sequence"/>
</dbReference>
<evidence type="ECO:0000313" key="1">
    <source>
        <dbReference type="EMBL" id="SHE65786.1"/>
    </source>
</evidence>
<reference evidence="2" key="1">
    <citation type="submission" date="2016-11" db="EMBL/GenBank/DDBJ databases">
        <authorList>
            <person name="Varghese N."/>
            <person name="Submissions S."/>
        </authorList>
    </citation>
    <scope>NUCLEOTIDE SEQUENCE [LARGE SCALE GENOMIC DNA]</scope>
    <source>
        <strain evidence="2">DSM 26898</strain>
    </source>
</reference>
<keyword evidence="2" id="KW-1185">Reference proteome</keyword>
<gene>
    <name evidence="1" type="ORF">SAMN05444408_1034</name>
</gene>
<dbReference type="EMBL" id="FQVO01000003">
    <property type="protein sequence ID" value="SHE65786.1"/>
    <property type="molecule type" value="Genomic_DNA"/>
</dbReference>